<accession>A0ABT7PDS4</accession>
<dbReference type="RefSeq" id="WP_289162326.1">
    <property type="nucleotide sequence ID" value="NZ_JASZZN010000003.1"/>
</dbReference>
<evidence type="ECO:0000313" key="1">
    <source>
        <dbReference type="EMBL" id="MDM4014642.1"/>
    </source>
</evidence>
<evidence type="ECO:0000313" key="2">
    <source>
        <dbReference type="Proteomes" id="UP001239462"/>
    </source>
</evidence>
<sequence>MKQAIGDVEHAIPGQSEKAYAELVERIIEAAERAMSIAGQAGRPDAAAEFIDNSIRVLRNVQVFWPEDGRQNSRQAFRLLSVAAGTDFGGIGVRKSKLASFRRWQQKQRTEVAMRPNQVVADSIDYLKTFA</sequence>
<organism evidence="1 2">
    <name type="scientific">Roseiconus lacunae</name>
    <dbReference type="NCBI Taxonomy" id="2605694"/>
    <lineage>
        <taxon>Bacteria</taxon>
        <taxon>Pseudomonadati</taxon>
        <taxon>Planctomycetota</taxon>
        <taxon>Planctomycetia</taxon>
        <taxon>Pirellulales</taxon>
        <taxon>Pirellulaceae</taxon>
        <taxon>Roseiconus</taxon>
    </lineage>
</organism>
<name>A0ABT7PDS4_9BACT</name>
<keyword evidence="2" id="KW-1185">Reference proteome</keyword>
<comment type="caution">
    <text evidence="1">The sequence shown here is derived from an EMBL/GenBank/DDBJ whole genome shotgun (WGS) entry which is preliminary data.</text>
</comment>
<reference evidence="1 2" key="1">
    <citation type="submission" date="2023-06" db="EMBL/GenBank/DDBJ databases">
        <title>Roseiconus lacunae JC819 isolated from Gulf of Mannar region, Tamil Nadu.</title>
        <authorList>
            <person name="Pk S."/>
            <person name="Ch S."/>
            <person name="Ch V.R."/>
        </authorList>
    </citation>
    <scope>NUCLEOTIDE SEQUENCE [LARGE SCALE GENOMIC DNA]</scope>
    <source>
        <strain evidence="1 2">JC819</strain>
    </source>
</reference>
<dbReference type="Proteomes" id="UP001239462">
    <property type="component" value="Unassembled WGS sequence"/>
</dbReference>
<protein>
    <submittedName>
        <fullName evidence="1">Uncharacterized protein</fullName>
    </submittedName>
</protein>
<gene>
    <name evidence="1" type="ORF">QTN89_04310</name>
</gene>
<proteinExistence type="predicted"/>
<dbReference type="EMBL" id="JASZZN010000003">
    <property type="protein sequence ID" value="MDM4014642.1"/>
    <property type="molecule type" value="Genomic_DNA"/>
</dbReference>